<feature type="region of interest" description="Disordered" evidence="1">
    <location>
        <begin position="1"/>
        <end position="33"/>
    </location>
</feature>
<reference evidence="2" key="1">
    <citation type="submission" date="2019-03" db="EMBL/GenBank/DDBJ databases">
        <authorList>
            <person name="Mank J."/>
            <person name="Almeida P."/>
        </authorList>
    </citation>
    <scope>NUCLEOTIDE SEQUENCE</scope>
    <source>
        <strain evidence="2">78183</strain>
    </source>
</reference>
<gene>
    <name evidence="2" type="ORF">SVIM_LOCUS109856</name>
</gene>
<dbReference type="AlphaFoldDB" id="A0A6N2KSQ1"/>
<accession>A0A6N2KSQ1</accession>
<protein>
    <submittedName>
        <fullName evidence="2">Uncharacterized protein</fullName>
    </submittedName>
</protein>
<proteinExistence type="predicted"/>
<evidence type="ECO:0000313" key="2">
    <source>
        <dbReference type="EMBL" id="VFU29707.1"/>
    </source>
</evidence>
<dbReference type="EMBL" id="CAADRP010000557">
    <property type="protein sequence ID" value="VFU29707.1"/>
    <property type="molecule type" value="Genomic_DNA"/>
</dbReference>
<sequence length="87" mass="10134">MANTNNIEGFFASVQSRKRQRDEGTEFDDEERTDSCNLELREFSTVVIVESRLRGEQLVMGGWHLCRVGFLYELVITLPFDYKIVLD</sequence>
<name>A0A6N2KSQ1_SALVM</name>
<evidence type="ECO:0000256" key="1">
    <source>
        <dbReference type="SAM" id="MobiDB-lite"/>
    </source>
</evidence>
<organism evidence="2">
    <name type="scientific">Salix viminalis</name>
    <name type="common">Common osier</name>
    <name type="synonym">Basket willow</name>
    <dbReference type="NCBI Taxonomy" id="40686"/>
    <lineage>
        <taxon>Eukaryota</taxon>
        <taxon>Viridiplantae</taxon>
        <taxon>Streptophyta</taxon>
        <taxon>Embryophyta</taxon>
        <taxon>Tracheophyta</taxon>
        <taxon>Spermatophyta</taxon>
        <taxon>Magnoliopsida</taxon>
        <taxon>eudicotyledons</taxon>
        <taxon>Gunneridae</taxon>
        <taxon>Pentapetalae</taxon>
        <taxon>rosids</taxon>
        <taxon>fabids</taxon>
        <taxon>Malpighiales</taxon>
        <taxon>Salicaceae</taxon>
        <taxon>Saliceae</taxon>
        <taxon>Salix</taxon>
    </lineage>
</organism>